<dbReference type="GO" id="GO:0006935">
    <property type="term" value="P:chemotaxis"/>
    <property type="evidence" value="ECO:0007669"/>
    <property type="project" value="UniProtKB-KW"/>
</dbReference>
<keyword evidence="6 10" id="KW-0812">Transmembrane</keyword>
<dbReference type="GO" id="GO:0005886">
    <property type="term" value="C:plasma membrane"/>
    <property type="evidence" value="ECO:0007669"/>
    <property type="project" value="UniProtKB-SubCell"/>
</dbReference>
<feature type="transmembrane region" description="Helical" evidence="10">
    <location>
        <begin position="12"/>
        <end position="32"/>
    </location>
</feature>
<keyword evidence="11" id="KW-0282">Flagellum</keyword>
<dbReference type="NCBIfam" id="NF005826">
    <property type="entry name" value="PRK07718.1"/>
    <property type="match status" value="1"/>
</dbReference>
<keyword evidence="5 10" id="KW-0145">Chemotaxis</keyword>
<evidence type="ECO:0000256" key="8">
    <source>
        <dbReference type="ARBA" id="ARBA00022989"/>
    </source>
</evidence>
<comment type="caution">
    <text evidence="11">The sequence shown here is derived from an EMBL/GenBank/DDBJ whole genome shotgun (WGS) entry which is preliminary data.</text>
</comment>
<keyword evidence="12" id="KW-1185">Reference proteome</keyword>
<keyword evidence="7 10" id="KW-0283">Flagellar rotation</keyword>
<keyword evidence="11" id="KW-0966">Cell projection</keyword>
<dbReference type="InterPro" id="IPR005503">
    <property type="entry name" value="FliL"/>
</dbReference>
<keyword evidence="4 10" id="KW-1003">Cell membrane</keyword>
<gene>
    <name evidence="11" type="primary">fliL</name>
    <name evidence="11" type="ORF">LCY76_10470</name>
</gene>
<dbReference type="PANTHER" id="PTHR35091:SF2">
    <property type="entry name" value="FLAGELLAR PROTEIN FLIL"/>
    <property type="match status" value="1"/>
</dbReference>
<dbReference type="Proteomes" id="UP001139011">
    <property type="component" value="Unassembled WGS sequence"/>
</dbReference>
<evidence type="ECO:0000313" key="12">
    <source>
        <dbReference type="Proteomes" id="UP001139011"/>
    </source>
</evidence>
<evidence type="ECO:0000256" key="6">
    <source>
        <dbReference type="ARBA" id="ARBA00022692"/>
    </source>
</evidence>
<dbReference type="GO" id="GO:0009425">
    <property type="term" value="C:bacterial-type flagellum basal body"/>
    <property type="evidence" value="ECO:0007669"/>
    <property type="project" value="InterPro"/>
</dbReference>
<sequence length="147" mass="16517">MEQEVKKSKGKPILIAMLAALVIMGGIGYYVFFQMPSKTEAVAEPSAEELDKVTVETEEITTNLADQSFIKIKFRIQADNEDAKAELEKRLFQVNNIIIYELSGMKAVDLQGQKGINHLEGILKGKVSKLMQEGKIKRVYTIEKIIQ</sequence>
<evidence type="ECO:0000256" key="9">
    <source>
        <dbReference type="ARBA" id="ARBA00023136"/>
    </source>
</evidence>
<evidence type="ECO:0000256" key="10">
    <source>
        <dbReference type="RuleBase" id="RU364125"/>
    </source>
</evidence>
<evidence type="ECO:0000256" key="5">
    <source>
        <dbReference type="ARBA" id="ARBA00022500"/>
    </source>
</evidence>
<protein>
    <recommendedName>
        <fullName evidence="10">Flagellar protein FliL</fullName>
    </recommendedName>
</protein>
<name>A0A9X2BCL0_9BACL</name>
<evidence type="ECO:0000313" key="11">
    <source>
        <dbReference type="EMBL" id="MCK6257019.1"/>
    </source>
</evidence>
<evidence type="ECO:0000256" key="4">
    <source>
        <dbReference type="ARBA" id="ARBA00022475"/>
    </source>
</evidence>
<comment type="similarity">
    <text evidence="3 10">Belongs to the FliL family.</text>
</comment>
<dbReference type="RefSeq" id="WP_248252588.1">
    <property type="nucleotide sequence ID" value="NZ_JAIWJX010000002.1"/>
</dbReference>
<reference evidence="11" key="1">
    <citation type="submission" date="2021-09" db="EMBL/GenBank/DDBJ databases">
        <title>Genome analysis of Fictibacillus sp. KIGAM418 isolated from marine sediment.</title>
        <authorList>
            <person name="Seo M.-J."/>
            <person name="Cho E.-S."/>
            <person name="Hwang C.Y."/>
        </authorList>
    </citation>
    <scope>NUCLEOTIDE SEQUENCE</scope>
    <source>
        <strain evidence="11">KIGAM418</strain>
    </source>
</reference>
<keyword evidence="9 10" id="KW-0472">Membrane</keyword>
<evidence type="ECO:0000256" key="7">
    <source>
        <dbReference type="ARBA" id="ARBA00022779"/>
    </source>
</evidence>
<evidence type="ECO:0000256" key="1">
    <source>
        <dbReference type="ARBA" id="ARBA00002254"/>
    </source>
</evidence>
<keyword evidence="8 10" id="KW-1133">Transmembrane helix</keyword>
<comment type="function">
    <text evidence="1 10">Controls the rotational direction of flagella during chemotaxis.</text>
</comment>
<evidence type="ECO:0000256" key="2">
    <source>
        <dbReference type="ARBA" id="ARBA00004162"/>
    </source>
</evidence>
<dbReference type="Pfam" id="PF03748">
    <property type="entry name" value="FliL"/>
    <property type="match status" value="1"/>
</dbReference>
<comment type="subcellular location">
    <subcellularLocation>
        <location evidence="2">Cell membrane</location>
        <topology evidence="2">Single-pass membrane protein</topology>
    </subcellularLocation>
</comment>
<keyword evidence="11" id="KW-0969">Cilium</keyword>
<accession>A0A9X2BCL0</accession>
<organism evidence="11 12">
    <name type="scientific">Fictibacillus marinisediminis</name>
    <dbReference type="NCBI Taxonomy" id="2878389"/>
    <lineage>
        <taxon>Bacteria</taxon>
        <taxon>Bacillati</taxon>
        <taxon>Bacillota</taxon>
        <taxon>Bacilli</taxon>
        <taxon>Bacillales</taxon>
        <taxon>Fictibacillaceae</taxon>
        <taxon>Fictibacillus</taxon>
    </lineage>
</organism>
<dbReference type="PANTHER" id="PTHR35091">
    <property type="entry name" value="FLAGELLAR PROTEIN FLIL"/>
    <property type="match status" value="1"/>
</dbReference>
<dbReference type="EMBL" id="JAIWJX010000002">
    <property type="protein sequence ID" value="MCK6257019.1"/>
    <property type="molecule type" value="Genomic_DNA"/>
</dbReference>
<dbReference type="GO" id="GO:0071978">
    <property type="term" value="P:bacterial-type flagellum-dependent swarming motility"/>
    <property type="evidence" value="ECO:0007669"/>
    <property type="project" value="TreeGrafter"/>
</dbReference>
<proteinExistence type="inferred from homology"/>
<dbReference type="AlphaFoldDB" id="A0A9X2BCL0"/>
<evidence type="ECO:0000256" key="3">
    <source>
        <dbReference type="ARBA" id="ARBA00008281"/>
    </source>
</evidence>